<dbReference type="EMBL" id="JH816653">
    <property type="protein sequence ID" value="EKC19742.1"/>
    <property type="molecule type" value="Genomic_DNA"/>
</dbReference>
<dbReference type="Pfam" id="PF00104">
    <property type="entry name" value="Hormone_recep"/>
    <property type="match status" value="1"/>
</dbReference>
<keyword evidence="5 9" id="KW-0238">DNA-binding</keyword>
<evidence type="ECO:0000256" key="1">
    <source>
        <dbReference type="ARBA" id="ARBA00022723"/>
    </source>
</evidence>
<dbReference type="HOGENOM" id="CLU_496309_0_0_1"/>
<evidence type="ECO:0000256" key="9">
    <source>
        <dbReference type="RuleBase" id="RU004334"/>
    </source>
</evidence>
<dbReference type="InParanoid" id="K1P7S3"/>
<dbReference type="Pfam" id="PF00105">
    <property type="entry name" value="zf-C4"/>
    <property type="match status" value="1"/>
</dbReference>
<evidence type="ECO:0000256" key="6">
    <source>
        <dbReference type="ARBA" id="ARBA00023163"/>
    </source>
</evidence>
<evidence type="ECO:0000256" key="4">
    <source>
        <dbReference type="ARBA" id="ARBA00023015"/>
    </source>
</evidence>
<dbReference type="PROSITE" id="PS51843">
    <property type="entry name" value="NR_LBD"/>
    <property type="match status" value="1"/>
</dbReference>
<feature type="region of interest" description="Disordered" evidence="10">
    <location>
        <begin position="24"/>
        <end position="44"/>
    </location>
</feature>
<dbReference type="Gene3D" id="3.30.50.10">
    <property type="entry name" value="Erythroid Transcription Factor GATA-1, subunit A"/>
    <property type="match status" value="1"/>
</dbReference>
<comment type="subcellular location">
    <subcellularLocation>
        <location evidence="9">Nucleus</location>
    </subcellularLocation>
</comment>
<evidence type="ECO:0000313" key="11">
    <source>
        <dbReference type="EMBL" id="EKC19742.1"/>
    </source>
</evidence>
<dbReference type="SMART" id="SM00430">
    <property type="entry name" value="HOLI"/>
    <property type="match status" value="1"/>
</dbReference>
<evidence type="ECO:0000256" key="2">
    <source>
        <dbReference type="ARBA" id="ARBA00022771"/>
    </source>
</evidence>
<dbReference type="PANTHER" id="PTHR24082">
    <property type="entry name" value="NUCLEAR HORMONE RECEPTOR"/>
    <property type="match status" value="1"/>
</dbReference>
<dbReference type="InterPro" id="IPR000536">
    <property type="entry name" value="Nucl_hrmn_rcpt_lig-bd"/>
</dbReference>
<dbReference type="CDD" id="cd06916">
    <property type="entry name" value="NR_DBD_like"/>
    <property type="match status" value="1"/>
</dbReference>
<dbReference type="Gene3D" id="1.10.565.10">
    <property type="entry name" value="Retinoid X Receptor"/>
    <property type="match status" value="1"/>
</dbReference>
<dbReference type="InterPro" id="IPR050234">
    <property type="entry name" value="Nuclear_hormone_rcpt_NR1"/>
</dbReference>
<dbReference type="SMART" id="SM00399">
    <property type="entry name" value="ZnF_C4"/>
    <property type="match status" value="1"/>
</dbReference>
<comment type="similarity">
    <text evidence="9">Belongs to the nuclear hormone receptor family.</text>
</comment>
<keyword evidence="2 9" id="KW-0863">Zinc-finger</keyword>
<protein>
    <submittedName>
        <fullName evidence="11">Nuclear receptor ROR-gamma</fullName>
    </submittedName>
</protein>
<dbReference type="AlphaFoldDB" id="K1P7S3"/>
<keyword evidence="4 9" id="KW-0805">Transcription regulation</keyword>
<keyword evidence="6 9" id="KW-0804">Transcription</keyword>
<dbReference type="PRINTS" id="PR00047">
    <property type="entry name" value="STROIDFINGER"/>
</dbReference>
<dbReference type="PROSITE" id="PS00031">
    <property type="entry name" value="NUCLEAR_REC_DBD_1"/>
    <property type="match status" value="1"/>
</dbReference>
<dbReference type="PROSITE" id="PS51030">
    <property type="entry name" value="NUCLEAR_REC_DBD_2"/>
    <property type="match status" value="1"/>
</dbReference>
<keyword evidence="8 9" id="KW-0539">Nucleus</keyword>
<dbReference type="InterPro" id="IPR013088">
    <property type="entry name" value="Znf_NHR/GATA"/>
</dbReference>
<dbReference type="InterPro" id="IPR001628">
    <property type="entry name" value="Znf_hrmn_rcpt"/>
</dbReference>
<feature type="region of interest" description="Disordered" evidence="10">
    <location>
        <begin position="162"/>
        <end position="186"/>
    </location>
</feature>
<organism evidence="11">
    <name type="scientific">Magallana gigas</name>
    <name type="common">Pacific oyster</name>
    <name type="synonym">Crassostrea gigas</name>
    <dbReference type="NCBI Taxonomy" id="29159"/>
    <lineage>
        <taxon>Eukaryota</taxon>
        <taxon>Metazoa</taxon>
        <taxon>Spiralia</taxon>
        <taxon>Lophotrochozoa</taxon>
        <taxon>Mollusca</taxon>
        <taxon>Bivalvia</taxon>
        <taxon>Autobranchia</taxon>
        <taxon>Pteriomorphia</taxon>
        <taxon>Ostreida</taxon>
        <taxon>Ostreoidea</taxon>
        <taxon>Ostreidae</taxon>
        <taxon>Magallana</taxon>
    </lineage>
</organism>
<dbReference type="PRINTS" id="PR00398">
    <property type="entry name" value="STRDHORMONER"/>
</dbReference>
<evidence type="ECO:0000256" key="7">
    <source>
        <dbReference type="ARBA" id="ARBA00023170"/>
    </source>
</evidence>
<sequence length="530" mass="60594">MCGSFCARPNGNTGKTMDVVNAEKAPMENKSREKVNRRNRKREKYVPSSEPLELPFCRICGKRASGIHFGVYSCEACKAFFRRCLQRTSPYKCDKGGNCIIDEQQKGLNCSACRLKKCQELGMSKEGIRQGRYTVAERTNVIMEVKKLHKNGILQQNQCQNSVTSEPNGRLSVLSDSLSPPDSSMNFSPDVYRKDEVPSCSSSVSCSNSLTSGSPGSIIDSPNNHACILDISEEILTKQAVNQSTITKTSLRAPHSQSNQSEAHALRENLMKGYRALQPFERSLNDQELEKLFEEGYKKYVEKTKLFGNLEFLPADEYNEIYEKTQVDVDGRMKLLQDGRRDMVQIVKEYVQFTHGIPNFKTLSPKDQSTLLKASRFEFFAILQYRALDSEREMMISYTGQSFHRSEICPYTPVEVFRGWFEFARRVKECDFSQEEHALVLAISLTFRDRCSLEEPDKVEEIQTKLIDSLENLLKETHGQTGGRRLAKIMDLFVRLRALGEEYLQLYKTLCKDKLLTKVIPEMLQFLFDE</sequence>
<proteinExistence type="inferred from homology"/>
<evidence type="ECO:0000256" key="5">
    <source>
        <dbReference type="ARBA" id="ARBA00023125"/>
    </source>
</evidence>
<dbReference type="GO" id="GO:0003700">
    <property type="term" value="F:DNA-binding transcription factor activity"/>
    <property type="evidence" value="ECO:0007669"/>
    <property type="project" value="InterPro"/>
</dbReference>
<dbReference type="GO" id="GO:0043565">
    <property type="term" value="F:sequence-specific DNA binding"/>
    <property type="evidence" value="ECO:0007669"/>
    <property type="project" value="InterPro"/>
</dbReference>
<name>K1P7S3_MAGGI</name>
<evidence type="ECO:0000256" key="10">
    <source>
        <dbReference type="SAM" id="MobiDB-lite"/>
    </source>
</evidence>
<dbReference type="SUPFAM" id="SSF48508">
    <property type="entry name" value="Nuclear receptor ligand-binding domain"/>
    <property type="match status" value="1"/>
</dbReference>
<dbReference type="InterPro" id="IPR001723">
    <property type="entry name" value="Nuclear_hrmn_rcpt"/>
</dbReference>
<gene>
    <name evidence="11" type="ORF">CGI_10007706</name>
</gene>
<reference evidence="11" key="1">
    <citation type="journal article" date="2012" name="Nature">
        <title>The oyster genome reveals stress adaptation and complexity of shell formation.</title>
        <authorList>
            <person name="Zhang G."/>
            <person name="Fang X."/>
            <person name="Guo X."/>
            <person name="Li L."/>
            <person name="Luo R."/>
            <person name="Xu F."/>
            <person name="Yang P."/>
            <person name="Zhang L."/>
            <person name="Wang X."/>
            <person name="Qi H."/>
            <person name="Xiong Z."/>
            <person name="Que H."/>
            <person name="Xie Y."/>
            <person name="Holland P.W."/>
            <person name="Paps J."/>
            <person name="Zhu Y."/>
            <person name="Wu F."/>
            <person name="Chen Y."/>
            <person name="Wang J."/>
            <person name="Peng C."/>
            <person name="Meng J."/>
            <person name="Yang L."/>
            <person name="Liu J."/>
            <person name="Wen B."/>
            <person name="Zhang N."/>
            <person name="Huang Z."/>
            <person name="Zhu Q."/>
            <person name="Feng Y."/>
            <person name="Mount A."/>
            <person name="Hedgecock D."/>
            <person name="Xu Z."/>
            <person name="Liu Y."/>
            <person name="Domazet-Loso T."/>
            <person name="Du Y."/>
            <person name="Sun X."/>
            <person name="Zhang S."/>
            <person name="Liu B."/>
            <person name="Cheng P."/>
            <person name="Jiang X."/>
            <person name="Li J."/>
            <person name="Fan D."/>
            <person name="Wang W."/>
            <person name="Fu W."/>
            <person name="Wang T."/>
            <person name="Wang B."/>
            <person name="Zhang J."/>
            <person name="Peng Z."/>
            <person name="Li Y."/>
            <person name="Li N."/>
            <person name="Wang J."/>
            <person name="Chen M."/>
            <person name="He Y."/>
            <person name="Tan F."/>
            <person name="Song X."/>
            <person name="Zheng Q."/>
            <person name="Huang R."/>
            <person name="Yang H."/>
            <person name="Du X."/>
            <person name="Chen L."/>
            <person name="Yang M."/>
            <person name="Gaffney P.M."/>
            <person name="Wang S."/>
            <person name="Luo L."/>
            <person name="She Z."/>
            <person name="Ming Y."/>
            <person name="Huang W."/>
            <person name="Zhang S."/>
            <person name="Huang B."/>
            <person name="Zhang Y."/>
            <person name="Qu T."/>
            <person name="Ni P."/>
            <person name="Miao G."/>
            <person name="Wang J."/>
            <person name="Wang Q."/>
            <person name="Steinberg C.E."/>
            <person name="Wang H."/>
            <person name="Li N."/>
            <person name="Qian L."/>
            <person name="Zhang G."/>
            <person name="Li Y."/>
            <person name="Yang H."/>
            <person name="Liu X."/>
            <person name="Wang J."/>
            <person name="Yin Y."/>
            <person name="Wang J."/>
        </authorList>
    </citation>
    <scope>NUCLEOTIDE SEQUENCE [LARGE SCALE GENOMIC DNA]</scope>
    <source>
        <strain evidence="11">05x7-T-G4-1.051#20</strain>
    </source>
</reference>
<dbReference type="GO" id="GO:0008270">
    <property type="term" value="F:zinc ion binding"/>
    <property type="evidence" value="ECO:0007669"/>
    <property type="project" value="UniProtKB-KW"/>
</dbReference>
<evidence type="ECO:0000256" key="3">
    <source>
        <dbReference type="ARBA" id="ARBA00022833"/>
    </source>
</evidence>
<keyword evidence="3 9" id="KW-0862">Zinc</keyword>
<dbReference type="SUPFAM" id="SSF57716">
    <property type="entry name" value="Glucocorticoid receptor-like (DNA-binding domain)"/>
    <property type="match status" value="1"/>
</dbReference>
<keyword evidence="7 9" id="KW-0675">Receptor</keyword>
<dbReference type="InterPro" id="IPR035500">
    <property type="entry name" value="NHR-like_dom_sf"/>
</dbReference>
<feature type="compositionally biased region" description="Low complexity" evidence="10">
    <location>
        <begin position="171"/>
        <end position="184"/>
    </location>
</feature>
<dbReference type="GO" id="GO:0005634">
    <property type="term" value="C:nucleus"/>
    <property type="evidence" value="ECO:0007669"/>
    <property type="project" value="UniProtKB-SubCell"/>
</dbReference>
<keyword evidence="1 9" id="KW-0479">Metal-binding</keyword>
<evidence type="ECO:0000256" key="8">
    <source>
        <dbReference type="ARBA" id="ARBA00023242"/>
    </source>
</evidence>
<feature type="compositionally biased region" description="Basic and acidic residues" evidence="10">
    <location>
        <begin position="25"/>
        <end position="36"/>
    </location>
</feature>
<accession>K1P7S3</accession>